<dbReference type="GO" id="GO:0032259">
    <property type="term" value="P:methylation"/>
    <property type="evidence" value="ECO:0007669"/>
    <property type="project" value="InterPro"/>
</dbReference>
<feature type="coiled-coil region" evidence="3">
    <location>
        <begin position="817"/>
        <end position="847"/>
    </location>
</feature>
<name>A0A2N0Z4E6_9BACI</name>
<dbReference type="InterPro" id="IPR052916">
    <property type="entry name" value="Type-I_RE_MTase_Subunit"/>
</dbReference>
<dbReference type="GO" id="GO:0009307">
    <property type="term" value="P:DNA restriction-modification system"/>
    <property type="evidence" value="ECO:0007669"/>
    <property type="project" value="UniProtKB-KW"/>
</dbReference>
<organism evidence="6 7">
    <name type="scientific">Niallia nealsonii</name>
    <dbReference type="NCBI Taxonomy" id="115979"/>
    <lineage>
        <taxon>Bacteria</taxon>
        <taxon>Bacillati</taxon>
        <taxon>Bacillota</taxon>
        <taxon>Bacilli</taxon>
        <taxon>Bacillales</taxon>
        <taxon>Bacillaceae</taxon>
        <taxon>Niallia</taxon>
    </lineage>
</organism>
<dbReference type="InterPro" id="IPR044946">
    <property type="entry name" value="Restrct_endonuc_typeI_TRD_sf"/>
</dbReference>
<keyword evidence="6" id="KW-0255">Endonuclease</keyword>
<dbReference type="PROSITE" id="PS00092">
    <property type="entry name" value="N6_MTASE"/>
    <property type="match status" value="1"/>
</dbReference>
<evidence type="ECO:0000256" key="3">
    <source>
        <dbReference type="SAM" id="Coils"/>
    </source>
</evidence>
<dbReference type="SUPFAM" id="SSF53335">
    <property type="entry name" value="S-adenosyl-L-methionine-dependent methyltransferases"/>
    <property type="match status" value="1"/>
</dbReference>
<dbReference type="PRINTS" id="PR00507">
    <property type="entry name" value="N12N6MTFRASE"/>
</dbReference>
<dbReference type="REBASE" id="259323">
    <property type="entry name" value="M.BneFO92ORF7075P"/>
</dbReference>
<dbReference type="Gene3D" id="3.90.1570.30">
    <property type="match status" value="1"/>
</dbReference>
<sequence length="857" mass="97276">MEVINLRFMSETETVIKKILPYIERRGYDIESDLRFEDPTELDTENRQGFIDILVDCGKKQPLFLIEAKRDGTKLTAKHRKQAVEYGKSTKCLFVALTNGQVFELLNVNTGKSLKLNGSAFNRLPSKTELLKNVIPELKKNPSNENIFISTDKSIPFKPGVPLTKLNRLIQQCHNIIRKIEKNEENAFSDFSKILFLKLLEEKWDIEGTTPPYSYVFHELAATTKENADQVQVAIRSMLNTIAAMPKYGEVLAEPIHLRQNQTYLSIVKLVSSVSWNDCNLDSKGAAFEYFVRASLKGKKLGQYFTPRPLVQLMLRLGRYQQLLVNLKSGQPFKVVDPACGTGGFLVHALNQTMNDLQKESKDNLIHDTLFSRVKTSLKEETFYGIDAHEGVASTAKMNMIIAGDGHNNIRALDTLKLDKLIPNYSYYNSEKKSVTEVTDGKAHLILSNPPFGTSEGDSLTSEDLKKYPVKSTKGQSLFIQQMIMNLADNSRLVTVIDEGVLNTASYSELRKYIMQNCRIEYIMSMPDETFKPNKINVKTSVLVLRKRTSDMLDEFLEDEYRIRILKVDSLGYDGAGTEIRGFDLEKLISEIEKINPAHYSYTKEIIGYNWRGNILNARDIAEDDTKRFDYKYWDVKIKSPIDKLSNEKSKGSLTLKELNLIETRRGSSPASSDYVSKEEGHALVVKAGSNISKSGLLLINGDYIEENIYKEYVDKGKLVIKDGDILLASTGDGTLGKCCVYRNYDEHGNSKPAIPDGHVTVIRIDSKKYYPEYVCDYLRKGFGAFQIQRLFTGSTGLIEIQPPDVDKIIFPKFPSLEKQQAESQKLRNKEVEIEKLILQAQKELDKAFDNFYKVTL</sequence>
<comment type="caution">
    <text evidence="6">The sequence shown here is derived from an EMBL/GenBank/DDBJ whole genome shotgun (WGS) entry which is preliminary data.</text>
</comment>
<dbReference type="AlphaFoldDB" id="A0A2N0Z4E6"/>
<dbReference type="Pfam" id="PF13588">
    <property type="entry name" value="HSDR_N_2"/>
    <property type="match status" value="1"/>
</dbReference>
<proteinExistence type="predicted"/>
<dbReference type="OrthoDB" id="9814572at2"/>
<dbReference type="InterPro" id="IPR003356">
    <property type="entry name" value="DNA_methylase_A-5"/>
</dbReference>
<feature type="domain" description="Type I restriction enzyme R protein N-terminal" evidence="5">
    <location>
        <begin position="23"/>
        <end position="112"/>
    </location>
</feature>
<reference evidence="6 7" key="1">
    <citation type="journal article" date="2003" name="Int. J. Syst. Evol. Microbiol.">
        <title>Bacillus nealsonii sp. nov., isolated from a spacecraft-assembly facility, whose spores are gamma-radiation resistant.</title>
        <authorList>
            <person name="Venkateswaran K."/>
            <person name="Kempf M."/>
            <person name="Chen F."/>
            <person name="Satomi M."/>
            <person name="Nicholson W."/>
            <person name="Kern R."/>
        </authorList>
    </citation>
    <scope>NUCLEOTIDE SEQUENCE [LARGE SCALE GENOMIC DNA]</scope>
    <source>
        <strain evidence="6 7">FO-92</strain>
    </source>
</reference>
<dbReference type="Gene3D" id="3.90.220.20">
    <property type="entry name" value="DNA methylase specificity domains"/>
    <property type="match status" value="1"/>
</dbReference>
<dbReference type="PANTHER" id="PTHR42998:SF1">
    <property type="entry name" value="TYPE I RESTRICTION ENZYME HINDI METHYLASE SUBUNIT"/>
    <property type="match status" value="1"/>
</dbReference>
<evidence type="ECO:0000256" key="1">
    <source>
        <dbReference type="ARBA" id="ARBA00022747"/>
    </source>
</evidence>
<accession>A0A2N0Z4E6</accession>
<dbReference type="PANTHER" id="PTHR42998">
    <property type="entry name" value="TYPE I RESTRICTION ENZYME HINDVIIP M PROTEIN-RELATED"/>
    <property type="match status" value="1"/>
</dbReference>
<dbReference type="GO" id="GO:0004519">
    <property type="term" value="F:endonuclease activity"/>
    <property type="evidence" value="ECO:0007669"/>
    <property type="project" value="UniProtKB-KW"/>
</dbReference>
<evidence type="ECO:0000313" key="6">
    <source>
        <dbReference type="EMBL" id="PKG24370.1"/>
    </source>
</evidence>
<evidence type="ECO:0000256" key="2">
    <source>
        <dbReference type="ARBA" id="ARBA00023125"/>
    </source>
</evidence>
<dbReference type="InterPro" id="IPR029063">
    <property type="entry name" value="SAM-dependent_MTases_sf"/>
</dbReference>
<keyword evidence="3" id="KW-0175">Coiled coil</keyword>
<dbReference type="GO" id="GO:0008170">
    <property type="term" value="F:N-methyltransferase activity"/>
    <property type="evidence" value="ECO:0007669"/>
    <property type="project" value="InterPro"/>
</dbReference>
<dbReference type="Proteomes" id="UP000233375">
    <property type="component" value="Unassembled WGS sequence"/>
</dbReference>
<dbReference type="Pfam" id="PF02384">
    <property type="entry name" value="N6_Mtase"/>
    <property type="match status" value="1"/>
</dbReference>
<evidence type="ECO:0000259" key="5">
    <source>
        <dbReference type="Pfam" id="PF13588"/>
    </source>
</evidence>
<keyword evidence="7" id="KW-1185">Reference proteome</keyword>
<dbReference type="SUPFAM" id="SSF116734">
    <property type="entry name" value="DNA methylase specificity domain"/>
    <property type="match status" value="1"/>
</dbReference>
<evidence type="ECO:0000313" key="7">
    <source>
        <dbReference type="Proteomes" id="UP000233375"/>
    </source>
</evidence>
<protein>
    <submittedName>
        <fullName evidence="6">Type I restriction endonuclease subunit M</fullName>
    </submittedName>
</protein>
<dbReference type="InterPro" id="IPR029464">
    <property type="entry name" value="HSDR_N"/>
</dbReference>
<keyword evidence="1" id="KW-0680">Restriction system</keyword>
<keyword evidence="6" id="KW-0378">Hydrolase</keyword>
<dbReference type="InterPro" id="IPR002052">
    <property type="entry name" value="DNA_methylase_N6_adenine_CS"/>
</dbReference>
<gene>
    <name evidence="6" type="ORF">CWS01_07075</name>
</gene>
<dbReference type="Gene3D" id="3.40.50.150">
    <property type="entry name" value="Vaccinia Virus protein VP39"/>
    <property type="match status" value="1"/>
</dbReference>
<dbReference type="GO" id="GO:0003677">
    <property type="term" value="F:DNA binding"/>
    <property type="evidence" value="ECO:0007669"/>
    <property type="project" value="UniProtKB-KW"/>
</dbReference>
<keyword evidence="2" id="KW-0238">DNA-binding</keyword>
<dbReference type="EMBL" id="PISE01000014">
    <property type="protein sequence ID" value="PKG24370.1"/>
    <property type="molecule type" value="Genomic_DNA"/>
</dbReference>
<keyword evidence="6" id="KW-0540">Nuclease</keyword>
<feature type="domain" description="DNA methylase adenine-specific" evidence="4">
    <location>
        <begin position="282"/>
        <end position="552"/>
    </location>
</feature>
<evidence type="ECO:0000259" key="4">
    <source>
        <dbReference type="Pfam" id="PF02384"/>
    </source>
</evidence>